<protein>
    <submittedName>
        <fullName evidence="2">Uncharacterized protein</fullName>
    </submittedName>
</protein>
<feature type="region of interest" description="Disordered" evidence="1">
    <location>
        <begin position="163"/>
        <end position="194"/>
    </location>
</feature>
<sequence>MPYVGDDVHRATKRKWDHDGTETFRLSHSAIHVLNQHAAPEGADTISTRKTLPPTKRFRPIHDGDNAHTFSSHRRTASRELAQGVHGKAPVKINGLVLMPCHVCHRRPTKKSDLDSFAKCQSCQEQTCFVCMRECQSQNFNKELVLEDEDVLSRSLHMDDVDDDMTPLISDNNARKDYMDDDSNGRRGVPDSSTHHAMICSRCCVEKGAHGEVVCLGCLSNTYTA</sequence>
<organism evidence="2 3">
    <name type="scientific">Trichoderma harzianum</name>
    <name type="common">Hypocrea lixii</name>
    <dbReference type="NCBI Taxonomy" id="5544"/>
    <lineage>
        <taxon>Eukaryota</taxon>
        <taxon>Fungi</taxon>
        <taxon>Dikarya</taxon>
        <taxon>Ascomycota</taxon>
        <taxon>Pezizomycotina</taxon>
        <taxon>Sordariomycetes</taxon>
        <taxon>Hypocreomycetidae</taxon>
        <taxon>Hypocreales</taxon>
        <taxon>Hypocreaceae</taxon>
        <taxon>Trichoderma</taxon>
    </lineage>
</organism>
<evidence type="ECO:0000313" key="3">
    <source>
        <dbReference type="Proteomes" id="UP000034112"/>
    </source>
</evidence>
<name>A0A0F9ZZ49_TRIHA</name>
<accession>A0A0F9ZZ49</accession>
<evidence type="ECO:0000313" key="2">
    <source>
        <dbReference type="EMBL" id="KKO98488.1"/>
    </source>
</evidence>
<dbReference type="EMBL" id="JOKZ01000415">
    <property type="protein sequence ID" value="KKO98488.1"/>
    <property type="molecule type" value="Genomic_DNA"/>
</dbReference>
<evidence type="ECO:0000256" key="1">
    <source>
        <dbReference type="SAM" id="MobiDB-lite"/>
    </source>
</evidence>
<comment type="caution">
    <text evidence="2">The sequence shown here is derived from an EMBL/GenBank/DDBJ whole genome shotgun (WGS) entry which is preliminary data.</text>
</comment>
<proteinExistence type="predicted"/>
<feature type="region of interest" description="Disordered" evidence="1">
    <location>
        <begin position="43"/>
        <end position="72"/>
    </location>
</feature>
<feature type="compositionally biased region" description="Basic and acidic residues" evidence="1">
    <location>
        <begin position="173"/>
        <end position="189"/>
    </location>
</feature>
<reference evidence="3" key="1">
    <citation type="journal article" date="2015" name="Genome Announc.">
        <title>Draft whole-genome sequence of the biocontrol agent Trichoderma harzianum T6776.</title>
        <authorList>
            <person name="Baroncelli R."/>
            <person name="Piaggeschi G."/>
            <person name="Fiorini L."/>
            <person name="Bertolini E."/>
            <person name="Zapparata A."/>
            <person name="Pe M.E."/>
            <person name="Sarrocco S."/>
            <person name="Vannacci G."/>
        </authorList>
    </citation>
    <scope>NUCLEOTIDE SEQUENCE [LARGE SCALE GENOMIC DNA]</scope>
    <source>
        <strain evidence="3">T6776</strain>
    </source>
</reference>
<dbReference type="AlphaFoldDB" id="A0A0F9ZZ49"/>
<gene>
    <name evidence="2" type="ORF">THAR02_09416</name>
</gene>
<dbReference type="OMA" id="TCFVCIR"/>
<dbReference type="OrthoDB" id="5377226at2759"/>
<dbReference type="Proteomes" id="UP000034112">
    <property type="component" value="Unassembled WGS sequence"/>
</dbReference>